<dbReference type="EC" id="2.1.1.198" evidence="6"/>
<dbReference type="HAMAP" id="MF_01877">
    <property type="entry name" value="16SrRNA_methyltr_I"/>
    <property type="match status" value="1"/>
</dbReference>
<dbReference type="Gene3D" id="3.30.950.10">
    <property type="entry name" value="Methyltransferase, Cobalt-precorrin-4 Transmethylase, Domain 2"/>
    <property type="match status" value="1"/>
</dbReference>
<evidence type="ECO:0000313" key="10">
    <source>
        <dbReference type="Proteomes" id="UP000298133"/>
    </source>
</evidence>
<name>A0A4Y8UFS0_9GAMM</name>
<dbReference type="InterPro" id="IPR014777">
    <property type="entry name" value="4pyrrole_Mease_sub1"/>
</dbReference>
<comment type="function">
    <text evidence="6">Catalyzes the 2'-O-methylation of the ribose of cytidine 1402 (C1402) in 16S rRNA.</text>
</comment>
<evidence type="ECO:0000256" key="5">
    <source>
        <dbReference type="ARBA" id="ARBA00022691"/>
    </source>
</evidence>
<evidence type="ECO:0000256" key="3">
    <source>
        <dbReference type="ARBA" id="ARBA00022603"/>
    </source>
</evidence>
<evidence type="ECO:0000313" key="9">
    <source>
        <dbReference type="EMBL" id="TFH67665.1"/>
    </source>
</evidence>
<keyword evidence="10" id="KW-1185">Reference proteome</keyword>
<keyword evidence="4 6" id="KW-0808">Transferase</keyword>
<reference evidence="9 10" key="1">
    <citation type="submission" date="2019-03" db="EMBL/GenBank/DDBJ databases">
        <title>Draft genome of Gammaproteobacteria bacterium LSUCC0057, a member of the SAR92 clade.</title>
        <authorList>
            <person name="Lanclos V.C."/>
            <person name="Doiron C."/>
            <person name="Henson M.W."/>
            <person name="Thrash J.C."/>
        </authorList>
    </citation>
    <scope>NUCLEOTIDE SEQUENCE [LARGE SCALE GENOMIC DNA]</scope>
    <source>
        <strain evidence="9 10">LSUCC0057</strain>
    </source>
</reference>
<dbReference type="InterPro" id="IPR014776">
    <property type="entry name" value="4pyrrole_Mease_sub2"/>
</dbReference>
<dbReference type="PIRSF" id="PIRSF005917">
    <property type="entry name" value="MTase_YraL"/>
    <property type="match status" value="1"/>
</dbReference>
<dbReference type="NCBIfam" id="TIGR00096">
    <property type="entry name" value="16S rRNA (cytidine(1402)-2'-O)-methyltransferase"/>
    <property type="match status" value="1"/>
</dbReference>
<dbReference type="EMBL" id="SPIA01000002">
    <property type="protein sequence ID" value="TFH67665.1"/>
    <property type="molecule type" value="Genomic_DNA"/>
</dbReference>
<dbReference type="InterPro" id="IPR053910">
    <property type="entry name" value="RsmI_HTH"/>
</dbReference>
<dbReference type="AlphaFoldDB" id="A0A4Y8UFS0"/>
<dbReference type="FunFam" id="3.40.1010.10:FF:000007">
    <property type="entry name" value="Ribosomal RNA small subunit methyltransferase I"/>
    <property type="match status" value="1"/>
</dbReference>
<dbReference type="Gene3D" id="3.40.1010.10">
    <property type="entry name" value="Cobalt-precorrin-4 Transmethylase, Domain 1"/>
    <property type="match status" value="1"/>
</dbReference>
<keyword evidence="3 6" id="KW-0489">Methyltransferase</keyword>
<evidence type="ECO:0000256" key="1">
    <source>
        <dbReference type="ARBA" id="ARBA00022490"/>
    </source>
</evidence>
<comment type="subcellular location">
    <subcellularLocation>
        <location evidence="6">Cytoplasm</location>
    </subcellularLocation>
</comment>
<dbReference type="InterPro" id="IPR008189">
    <property type="entry name" value="rRNA_ssu_MeTfrase_I"/>
</dbReference>
<evidence type="ECO:0000259" key="7">
    <source>
        <dbReference type="Pfam" id="PF00590"/>
    </source>
</evidence>
<feature type="domain" description="Tetrapyrrole methylase" evidence="7">
    <location>
        <begin position="7"/>
        <end position="208"/>
    </location>
</feature>
<evidence type="ECO:0000259" key="8">
    <source>
        <dbReference type="Pfam" id="PF23016"/>
    </source>
</evidence>
<proteinExistence type="inferred from homology"/>
<organism evidence="9 10">
    <name type="scientific">Gammaproteobacteria bacterium LSUCC0057</name>
    <dbReference type="NCBI Taxonomy" id="2559237"/>
    <lineage>
        <taxon>Bacteria</taxon>
        <taxon>Pseudomonadati</taxon>
        <taxon>Pseudomonadota</taxon>
        <taxon>Gammaproteobacteria</taxon>
        <taxon>Cellvibrionales</taxon>
        <taxon>Porticoccaceae</taxon>
        <taxon>SAR92 clade</taxon>
    </lineage>
</organism>
<dbReference type="Pfam" id="PF00590">
    <property type="entry name" value="TP_methylase"/>
    <property type="match status" value="1"/>
</dbReference>
<feature type="domain" description="RsmI HTH" evidence="8">
    <location>
        <begin position="235"/>
        <end position="278"/>
    </location>
</feature>
<keyword evidence="1 6" id="KW-0963">Cytoplasm</keyword>
<evidence type="ECO:0000256" key="4">
    <source>
        <dbReference type="ARBA" id="ARBA00022679"/>
    </source>
</evidence>
<dbReference type="GO" id="GO:0005737">
    <property type="term" value="C:cytoplasm"/>
    <property type="evidence" value="ECO:0007669"/>
    <property type="project" value="UniProtKB-SubCell"/>
</dbReference>
<protein>
    <recommendedName>
        <fullName evidence="6">Ribosomal RNA small subunit methyltransferase I</fullName>
        <ecNumber evidence="6">2.1.1.198</ecNumber>
    </recommendedName>
    <alternativeName>
        <fullName evidence="6">16S rRNA 2'-O-ribose C1402 methyltransferase</fullName>
    </alternativeName>
    <alternativeName>
        <fullName evidence="6">rRNA (cytidine-2'-O-)-methyltransferase RsmI</fullName>
    </alternativeName>
</protein>
<dbReference type="Pfam" id="PF23016">
    <property type="entry name" value="RsmI_C"/>
    <property type="match status" value="1"/>
</dbReference>
<dbReference type="OrthoDB" id="9809084at2"/>
<evidence type="ECO:0000256" key="2">
    <source>
        <dbReference type="ARBA" id="ARBA00022552"/>
    </source>
</evidence>
<dbReference type="Proteomes" id="UP000298133">
    <property type="component" value="Unassembled WGS sequence"/>
</dbReference>
<dbReference type="InterPro" id="IPR000878">
    <property type="entry name" value="4pyrrol_Mease"/>
</dbReference>
<comment type="catalytic activity">
    <reaction evidence="6">
        <text>cytidine(1402) in 16S rRNA + S-adenosyl-L-methionine = 2'-O-methylcytidine(1402) in 16S rRNA + S-adenosyl-L-homocysteine + H(+)</text>
        <dbReference type="Rhea" id="RHEA:42924"/>
        <dbReference type="Rhea" id="RHEA-COMP:10285"/>
        <dbReference type="Rhea" id="RHEA-COMP:10286"/>
        <dbReference type="ChEBI" id="CHEBI:15378"/>
        <dbReference type="ChEBI" id="CHEBI:57856"/>
        <dbReference type="ChEBI" id="CHEBI:59789"/>
        <dbReference type="ChEBI" id="CHEBI:74495"/>
        <dbReference type="ChEBI" id="CHEBI:82748"/>
        <dbReference type="EC" id="2.1.1.198"/>
    </reaction>
</comment>
<evidence type="ECO:0000256" key="6">
    <source>
        <dbReference type="HAMAP-Rule" id="MF_01877"/>
    </source>
</evidence>
<dbReference type="SUPFAM" id="SSF53790">
    <property type="entry name" value="Tetrapyrrole methylase"/>
    <property type="match status" value="1"/>
</dbReference>
<comment type="caution">
    <text evidence="9">The sequence shown here is derived from an EMBL/GenBank/DDBJ whole genome shotgun (WGS) entry which is preliminary data.</text>
</comment>
<accession>A0A4Y8UFS0</accession>
<dbReference type="FunFam" id="3.30.950.10:FF:000002">
    <property type="entry name" value="Ribosomal RNA small subunit methyltransferase I"/>
    <property type="match status" value="1"/>
</dbReference>
<comment type="similarity">
    <text evidence="6">Belongs to the methyltransferase superfamily. RsmI family.</text>
</comment>
<gene>
    <name evidence="6 9" type="primary">rsmI</name>
    <name evidence="9" type="ORF">E3W66_05260</name>
</gene>
<dbReference type="InterPro" id="IPR035996">
    <property type="entry name" value="4pyrrol_Methylase_sf"/>
</dbReference>
<sequence length="282" mass="30423">MYTERSTLYVVATPIGNLADITQRAAAVLAEVDLIACEDTRHSQRLLDHLQLNKPLRPYHEHSDGKAEANLLESLAAGQSIALISDAGTPLIADPGYRLVSAARAAGYSVVTVPGPCAAIAALSIAGLPSDQFRFCGFLPARAVARDKVLEQLTDDRATLIFYEAPHRIVESLAAMAKICGGERRAAIGRELTKTFETLLAGTLAELAERVANDRDQQRGEIVVMVAGQLQRSSGSAESRRVLQLLLQELPLKRAAAVAAQLLGGDKRSFYQLGLQLQERSR</sequence>
<keyword evidence="5 6" id="KW-0949">S-adenosyl-L-methionine</keyword>
<dbReference type="GO" id="GO:0070677">
    <property type="term" value="F:rRNA (cytosine-2'-O-)-methyltransferase activity"/>
    <property type="evidence" value="ECO:0007669"/>
    <property type="project" value="UniProtKB-UniRule"/>
</dbReference>
<dbReference type="PANTHER" id="PTHR46111:SF1">
    <property type="entry name" value="RIBOSOMAL RNA SMALL SUBUNIT METHYLTRANSFERASE I"/>
    <property type="match status" value="1"/>
</dbReference>
<dbReference type="CDD" id="cd11648">
    <property type="entry name" value="RsmI"/>
    <property type="match status" value="1"/>
</dbReference>
<keyword evidence="2 6" id="KW-0698">rRNA processing</keyword>
<dbReference type="PANTHER" id="PTHR46111">
    <property type="entry name" value="RIBOSOMAL RNA SMALL SUBUNIT METHYLTRANSFERASE I"/>
    <property type="match status" value="1"/>
</dbReference>